<dbReference type="Pfam" id="PF22780">
    <property type="entry name" value="HI0933_like_1st"/>
    <property type="match status" value="1"/>
</dbReference>
<dbReference type="PANTHER" id="PTHR42887">
    <property type="entry name" value="OS12G0638800 PROTEIN"/>
    <property type="match status" value="1"/>
</dbReference>
<name>U4T142_9GAMM</name>
<dbReference type="Pfam" id="PF03486">
    <property type="entry name" value="HI0933_like"/>
    <property type="match status" value="1"/>
</dbReference>
<proteinExistence type="predicted"/>
<dbReference type="EMBL" id="AUSW01000038">
    <property type="protein sequence ID" value="ERL54297.1"/>
    <property type="molecule type" value="Genomic_DNA"/>
</dbReference>
<dbReference type="RefSeq" id="WP_021815462.1">
    <property type="nucleotide sequence ID" value="NZ_AUSW01000038.1"/>
</dbReference>
<dbReference type="PANTHER" id="PTHR42887:SF2">
    <property type="entry name" value="OS12G0638800 PROTEIN"/>
    <property type="match status" value="1"/>
</dbReference>
<dbReference type="SUPFAM" id="SSF51905">
    <property type="entry name" value="FAD/NAD(P)-binding domain"/>
    <property type="match status" value="1"/>
</dbReference>
<dbReference type="InterPro" id="IPR057661">
    <property type="entry name" value="RsdA/BaiN/AoA(So)_Rossmann"/>
</dbReference>
<evidence type="ECO:0000313" key="6">
    <source>
        <dbReference type="EMBL" id="ERL54297.1"/>
    </source>
</evidence>
<dbReference type="AlphaFoldDB" id="U4T142"/>
<evidence type="ECO:0000313" key="7">
    <source>
        <dbReference type="Proteomes" id="UP000016761"/>
    </source>
</evidence>
<comment type="cofactor">
    <cofactor evidence="1">
        <name>FAD</name>
        <dbReference type="ChEBI" id="CHEBI:57692"/>
    </cofactor>
</comment>
<dbReference type="Gene3D" id="1.10.8.260">
    <property type="entry name" value="HI0933 insert domain-like"/>
    <property type="match status" value="1"/>
</dbReference>
<keyword evidence="7" id="KW-1185">Reference proteome</keyword>
<dbReference type="InterPro" id="IPR055178">
    <property type="entry name" value="RsdA/BaiN/AoA(So)-like_dom"/>
</dbReference>
<evidence type="ECO:0000256" key="3">
    <source>
        <dbReference type="ARBA" id="ARBA00022827"/>
    </source>
</evidence>
<dbReference type="NCBIfam" id="TIGR00275">
    <property type="entry name" value="aminoacetone oxidase family FAD-binding enzyme"/>
    <property type="match status" value="1"/>
</dbReference>
<dbReference type="SUPFAM" id="SSF160996">
    <property type="entry name" value="HI0933 insert domain-like"/>
    <property type="match status" value="1"/>
</dbReference>
<keyword evidence="2" id="KW-0285">Flavoprotein</keyword>
<organism evidence="6 7">
    <name type="scientific">Psychrobacter aquaticus CMS 56</name>
    <dbReference type="NCBI Taxonomy" id="1354303"/>
    <lineage>
        <taxon>Bacteria</taxon>
        <taxon>Pseudomonadati</taxon>
        <taxon>Pseudomonadota</taxon>
        <taxon>Gammaproteobacteria</taxon>
        <taxon>Moraxellales</taxon>
        <taxon>Moraxellaceae</taxon>
        <taxon>Psychrobacter</taxon>
    </lineage>
</organism>
<dbReference type="Gene3D" id="3.50.50.60">
    <property type="entry name" value="FAD/NAD(P)-binding domain"/>
    <property type="match status" value="1"/>
</dbReference>
<gene>
    <name evidence="6" type="ORF">M917_2854</name>
</gene>
<dbReference type="OrthoDB" id="9773233at2"/>
<comment type="caution">
    <text evidence="6">The sequence shown here is derived from an EMBL/GenBank/DDBJ whole genome shotgun (WGS) entry which is preliminary data.</text>
</comment>
<protein>
    <submittedName>
        <fullName evidence="6">NAD(FAD)-utilizing dehydrogenase</fullName>
    </submittedName>
</protein>
<dbReference type="Proteomes" id="UP000016761">
    <property type="component" value="Unassembled WGS sequence"/>
</dbReference>
<evidence type="ECO:0000259" key="5">
    <source>
        <dbReference type="Pfam" id="PF22780"/>
    </source>
</evidence>
<evidence type="ECO:0000259" key="4">
    <source>
        <dbReference type="Pfam" id="PF03486"/>
    </source>
</evidence>
<dbReference type="PATRIC" id="fig|1354303.4.peg.2807"/>
<feature type="domain" description="RsdA/BaiN/AoA(So)-like insert" evidence="5">
    <location>
        <begin position="217"/>
        <end position="372"/>
    </location>
</feature>
<keyword evidence="3" id="KW-0274">FAD</keyword>
<feature type="domain" description="RsdA/BaiN/AoA(So)-like Rossmann fold-like" evidence="4">
    <location>
        <begin position="14"/>
        <end position="425"/>
    </location>
</feature>
<reference evidence="6 7" key="1">
    <citation type="journal article" date="2013" name="Genome Announc.">
        <title>Draft Genome Sequence of Psychrobacter aquaticus Strain CMS 56T, Isolated from a Cyanobacterial Mat Sample Collected from Water Bodies in the McMurdo Dry Valley Region of Antarctica.</title>
        <authorList>
            <person name="Reddy G.S."/>
            <person name="Ara S."/>
            <person name="Singh A."/>
            <person name="Kumar Pinnaka A."/>
            <person name="Shivaji S."/>
        </authorList>
    </citation>
    <scope>NUCLEOTIDE SEQUENCE [LARGE SCALE GENOMIC DNA]</scope>
    <source>
        <strain evidence="6 7">CMS 56</strain>
    </source>
</reference>
<evidence type="ECO:0000256" key="2">
    <source>
        <dbReference type="ARBA" id="ARBA00022630"/>
    </source>
</evidence>
<dbReference type="InterPro" id="IPR023166">
    <property type="entry name" value="BaiN-like_dom_sf"/>
</dbReference>
<dbReference type="InterPro" id="IPR004792">
    <property type="entry name" value="BaiN-like"/>
</dbReference>
<dbReference type="eggNOG" id="COG2081">
    <property type="taxonomic scope" value="Bacteria"/>
</dbReference>
<evidence type="ECO:0000256" key="1">
    <source>
        <dbReference type="ARBA" id="ARBA00001974"/>
    </source>
</evidence>
<dbReference type="Gene3D" id="2.40.30.10">
    <property type="entry name" value="Translation factors"/>
    <property type="match status" value="1"/>
</dbReference>
<sequence length="427" mass="46812">MSNHRHAPSQTHYDVIIIGAGASGLYCALTAGRRGRRVLVLDHANKAGKKILMSGGGRCNFTNYVVEPEHFIGANPHFCKSALSRYPSWEFIGMVEAHKIPYHEREHGQLFCDDSAQDILTMLLDECTAAGVQVRLNTQIEAVQTFQQQTPARFQLTTSKVLNKKDVASDIKPSQAHYSCESLVVATGGLSIPTMGATGLGYELAQQFGHTLIATDASLVPFTFTDKTGELIRALAGISLPVIASNERIAFKLPVLFTHRGLSGPAMLQLSNYWQTGEIISINLLPDTDVTALLLDRKKSHPKQLIRTVLADSTDNALPKKLLAALQTHLWDDIKDTELANIKDERLIELGTTLNGWRLKPSGTEGYRTAEVTRGGIKTDEVSSKTMQSNLQDGLYFIGEVLDVTGWLGGYNFQWAWASGFVCGEVV</sequence>
<accession>U4T142</accession>
<dbReference type="InterPro" id="IPR036188">
    <property type="entry name" value="FAD/NAD-bd_sf"/>
</dbReference>